<reference evidence="1 2" key="1">
    <citation type="journal article" date="2013" name="Proc. Natl. Acad. Sci. U.S.A.">
        <title>Candidate phylum TM6 genome recovered from a hospital sink biofilm provides genomic insights into this uncultivated phylum.</title>
        <authorList>
            <person name="McLean J.S."/>
            <person name="Lombardo M.J."/>
            <person name="Badger J.H."/>
            <person name="Edlund A."/>
            <person name="Novotny M."/>
            <person name="Yee-Greenbaum J."/>
            <person name="Vyahhi N."/>
            <person name="Hall A.P."/>
            <person name="Yang Y."/>
            <person name="Dupont C.L."/>
            <person name="Ziegler M.G."/>
            <person name="Chitsaz H."/>
            <person name="Allen A.E."/>
            <person name="Yooseph S."/>
            <person name="Tesler G."/>
            <person name="Pevzner P.A."/>
            <person name="Friedman R.M."/>
            <person name="Nealson K.H."/>
            <person name="Venter J.C."/>
            <person name="Lasken R.S."/>
        </authorList>
    </citation>
    <scope>NUCLEOTIDE SEQUENCE [LARGE SCALE GENOMIC DNA]</scope>
    <source>
        <strain evidence="1 2">TM6SC1</strain>
    </source>
</reference>
<name>A0A0D2JLU7_9BACT</name>
<proteinExistence type="predicted"/>
<evidence type="ECO:0000313" key="1">
    <source>
        <dbReference type="EMBL" id="KIX85318.1"/>
    </source>
</evidence>
<dbReference type="EMBL" id="ARQD01000002">
    <property type="protein sequence ID" value="KIX85318.1"/>
    <property type="molecule type" value="Genomic_DNA"/>
</dbReference>
<dbReference type="Proteomes" id="UP000032214">
    <property type="component" value="Unassembled WGS sequence"/>
</dbReference>
<protein>
    <submittedName>
        <fullName evidence="1">Uncharacterized protein</fullName>
    </submittedName>
</protein>
<accession>A0A0D2JLU7</accession>
<keyword evidence="2" id="KW-1185">Reference proteome</keyword>
<evidence type="ECO:0000313" key="2">
    <source>
        <dbReference type="Proteomes" id="UP000032214"/>
    </source>
</evidence>
<sequence length="329" mass="38104">MYIRWAILGALCGLINSVSALSTRVYVFNNKTRQAPVILIADNHCEEGMPINEHDLVCMQARNILKYAKKVNAHIVIEDMTNYTGPSAYIKKLFDMENFHKDFALLAYITQGVKKSKLSYTNLEYRHELELSLENYPISAGKGFGRTESILNTISAFNDSPQLNNHYRQCIDEVMPAHTHLKSIFNLRRRLAHQLNSPALCEQIMEYAPTISLFYDKKKYAHDPEQFVRLYDWRLLNQLIIHEIYQRHWAGDLATQAQPIFVFAGGAHIVEIADVLEKYMDYYLVSDSYQGEYHYRLNLEPVSNYEPNTIWAFLEADKFFNNSLPMVAA</sequence>
<comment type="caution">
    <text evidence="1">The sequence shown here is derived from an EMBL/GenBank/DDBJ whole genome shotgun (WGS) entry which is preliminary data.</text>
</comment>
<dbReference type="AlphaFoldDB" id="A0A0D2JLU7"/>
<dbReference type="STRING" id="1306947.J120_03370"/>
<gene>
    <name evidence="1" type="ORF">J120_03370</name>
</gene>
<organism evidence="1 2">
    <name type="scientific">candidate division TM6 bacterium JCVI TM6SC1</name>
    <dbReference type="NCBI Taxonomy" id="1306947"/>
    <lineage>
        <taxon>Bacteria</taxon>
        <taxon>Candidatus Babelota</taxon>
        <taxon>Vermiphilus</taxon>
    </lineage>
</organism>